<gene>
    <name evidence="3" type="ORF">B7R76_06875</name>
</gene>
<evidence type="ECO:0000313" key="4">
    <source>
        <dbReference type="Proteomes" id="UP000236394"/>
    </source>
</evidence>
<evidence type="ECO:0000256" key="2">
    <source>
        <dbReference type="SAM" id="SignalP"/>
    </source>
</evidence>
<evidence type="ECO:0000256" key="1">
    <source>
        <dbReference type="SAM" id="MobiDB-lite"/>
    </source>
</evidence>
<dbReference type="RefSeq" id="WP_102892700.1">
    <property type="nucleotide sequence ID" value="NZ_NBZD01000004.1"/>
</dbReference>
<accession>A0A2J8AZV0</accession>
<feature type="signal peptide" evidence="2">
    <location>
        <begin position="1"/>
        <end position="30"/>
    </location>
</feature>
<sequence>MKKINRGLLFLCLILIGAGLYLHQVSVAQAATVADISKVIREYIAEANRLNKSKQSEAEITRKNSPDGEKNAATATGTATNPGDIAQTRQKLLKHFPYYLSSSEVALAEEADNMNAFYRKLAQQKEPLPEMKFVKAAIEKIDEKVGNYQVAIIVDTGTRQWEVSTVWHKHDNKWRLIFTNFWPKAEENLLEAKEGK</sequence>
<dbReference type="EMBL" id="NBZD01000004">
    <property type="protein sequence ID" value="PNH18051.1"/>
    <property type="molecule type" value="Genomic_DNA"/>
</dbReference>
<evidence type="ECO:0000313" key="3">
    <source>
        <dbReference type="EMBL" id="PNH18051.1"/>
    </source>
</evidence>
<keyword evidence="2" id="KW-0732">Signal</keyword>
<proteinExistence type="predicted"/>
<organism evidence="3 4">
    <name type="scientific">Mageeibacillus indolicus</name>
    <dbReference type="NCBI Taxonomy" id="884684"/>
    <lineage>
        <taxon>Bacteria</taxon>
        <taxon>Bacillati</taxon>
        <taxon>Bacillota</taxon>
        <taxon>Clostridia</taxon>
        <taxon>Eubacteriales</taxon>
        <taxon>Oscillospiraceae</taxon>
        <taxon>Mageeibacillus</taxon>
    </lineage>
</organism>
<dbReference type="AlphaFoldDB" id="A0A2J8AZV0"/>
<comment type="caution">
    <text evidence="3">The sequence shown here is derived from an EMBL/GenBank/DDBJ whole genome shotgun (WGS) entry which is preliminary data.</text>
</comment>
<reference evidence="4" key="1">
    <citation type="submission" date="2017-04" db="EMBL/GenBank/DDBJ databases">
        <authorList>
            <person name="Bumgarner R.E."/>
            <person name="Fredricks D.N."/>
            <person name="Srinivasan S."/>
        </authorList>
    </citation>
    <scope>NUCLEOTIDE SEQUENCE [LARGE SCALE GENOMIC DNA]</scope>
    <source>
        <strain evidence="4">KA00405</strain>
    </source>
</reference>
<feature type="compositionally biased region" description="Basic and acidic residues" evidence="1">
    <location>
        <begin position="54"/>
        <end position="70"/>
    </location>
</feature>
<feature type="chain" id="PRO_5014387902" description="DUF4440 domain-containing protein" evidence="2">
    <location>
        <begin position="31"/>
        <end position="196"/>
    </location>
</feature>
<dbReference type="Proteomes" id="UP000236394">
    <property type="component" value="Unassembled WGS sequence"/>
</dbReference>
<name>A0A2J8AZV0_9FIRM</name>
<protein>
    <recommendedName>
        <fullName evidence="5">DUF4440 domain-containing protein</fullName>
    </recommendedName>
</protein>
<evidence type="ECO:0008006" key="5">
    <source>
        <dbReference type="Google" id="ProtNLM"/>
    </source>
</evidence>
<feature type="region of interest" description="Disordered" evidence="1">
    <location>
        <begin position="54"/>
        <end position="83"/>
    </location>
</feature>